<proteinExistence type="predicted"/>
<protein>
    <recommendedName>
        <fullName evidence="1">Tautomerase cis-CaaD-like domain-containing protein</fullName>
    </recommendedName>
</protein>
<evidence type="ECO:0000313" key="3">
    <source>
        <dbReference type="Proteomes" id="UP000799757"/>
    </source>
</evidence>
<dbReference type="Proteomes" id="UP000799757">
    <property type="component" value="Unassembled WGS sequence"/>
</dbReference>
<dbReference type="AlphaFoldDB" id="A0A6A6X282"/>
<dbReference type="EMBL" id="MU002073">
    <property type="protein sequence ID" value="KAF2790439.1"/>
    <property type="molecule type" value="Genomic_DNA"/>
</dbReference>
<accession>A0A6A6X282</accession>
<keyword evidence="3" id="KW-1185">Reference proteome</keyword>
<dbReference type="Gene3D" id="3.30.429.10">
    <property type="entry name" value="Macrophage Migration Inhibitory Factor"/>
    <property type="match status" value="1"/>
</dbReference>
<dbReference type="OrthoDB" id="9981319at2759"/>
<evidence type="ECO:0000259" key="1">
    <source>
        <dbReference type="Pfam" id="PF14832"/>
    </source>
</evidence>
<dbReference type="InterPro" id="IPR028116">
    <property type="entry name" value="Cis-CaaD-like"/>
</dbReference>
<reference evidence="2" key="1">
    <citation type="journal article" date="2020" name="Stud. Mycol.">
        <title>101 Dothideomycetes genomes: a test case for predicting lifestyles and emergence of pathogens.</title>
        <authorList>
            <person name="Haridas S."/>
            <person name="Albert R."/>
            <person name="Binder M."/>
            <person name="Bloem J."/>
            <person name="Labutti K."/>
            <person name="Salamov A."/>
            <person name="Andreopoulos B."/>
            <person name="Baker S."/>
            <person name="Barry K."/>
            <person name="Bills G."/>
            <person name="Bluhm B."/>
            <person name="Cannon C."/>
            <person name="Castanera R."/>
            <person name="Culley D."/>
            <person name="Daum C."/>
            <person name="Ezra D."/>
            <person name="Gonzalez J."/>
            <person name="Henrissat B."/>
            <person name="Kuo A."/>
            <person name="Liang C."/>
            <person name="Lipzen A."/>
            <person name="Lutzoni F."/>
            <person name="Magnuson J."/>
            <person name="Mondo S."/>
            <person name="Nolan M."/>
            <person name="Ohm R."/>
            <person name="Pangilinan J."/>
            <person name="Park H.-J."/>
            <person name="Ramirez L."/>
            <person name="Alfaro M."/>
            <person name="Sun H."/>
            <person name="Tritt A."/>
            <person name="Yoshinaga Y."/>
            <person name="Zwiers L.-H."/>
            <person name="Turgeon B."/>
            <person name="Goodwin S."/>
            <person name="Spatafora J."/>
            <person name="Crous P."/>
            <person name="Grigoriev I."/>
        </authorList>
    </citation>
    <scope>NUCLEOTIDE SEQUENCE</scope>
    <source>
        <strain evidence="2">CBS 109.77</strain>
    </source>
</reference>
<feature type="domain" description="Tautomerase cis-CaaD-like" evidence="1">
    <location>
        <begin position="1"/>
        <end position="158"/>
    </location>
</feature>
<name>A0A6A6X282_9PLEO</name>
<sequence length="189" mass="20669">MPLYEIHHSTPLLPHQLSAIAKAITNLHCSTFSAPSSFVNIVFHPATTSETTIGPAIYVGGEQQHQTNYIIGHLRPRPSKPRDTLNTLVEGLTAVWNEVVRARPLDASAQTTTATTSGRLDDARGLHNVFLMEDIAAGAEQGFVLPVAGRDAQWAEQNMREFERRAGLGDRSMGRLVGEVRMGFGRSKL</sequence>
<dbReference type="InterPro" id="IPR014347">
    <property type="entry name" value="Tautomerase/MIF_sf"/>
</dbReference>
<gene>
    <name evidence="2" type="ORF">K505DRAFT_311367</name>
</gene>
<organism evidence="2 3">
    <name type="scientific">Melanomma pulvis-pyrius CBS 109.77</name>
    <dbReference type="NCBI Taxonomy" id="1314802"/>
    <lineage>
        <taxon>Eukaryota</taxon>
        <taxon>Fungi</taxon>
        <taxon>Dikarya</taxon>
        <taxon>Ascomycota</taxon>
        <taxon>Pezizomycotina</taxon>
        <taxon>Dothideomycetes</taxon>
        <taxon>Pleosporomycetidae</taxon>
        <taxon>Pleosporales</taxon>
        <taxon>Melanommataceae</taxon>
        <taxon>Melanomma</taxon>
    </lineage>
</organism>
<dbReference type="Pfam" id="PF14832">
    <property type="entry name" value="Tautomerase_3"/>
    <property type="match status" value="1"/>
</dbReference>
<evidence type="ECO:0000313" key="2">
    <source>
        <dbReference type="EMBL" id="KAF2790439.1"/>
    </source>
</evidence>